<organism evidence="2 3">
    <name type="scientific">Variovorax rhizosphaerae</name>
    <dbReference type="NCBI Taxonomy" id="1836200"/>
    <lineage>
        <taxon>Bacteria</taxon>
        <taxon>Pseudomonadati</taxon>
        <taxon>Pseudomonadota</taxon>
        <taxon>Betaproteobacteria</taxon>
        <taxon>Burkholderiales</taxon>
        <taxon>Comamonadaceae</taxon>
        <taxon>Variovorax</taxon>
    </lineage>
</organism>
<accession>A0ABU8WT57</accession>
<proteinExistence type="predicted"/>
<dbReference type="Pfam" id="PF14280">
    <property type="entry name" value="DUF4365"/>
    <property type="match status" value="1"/>
</dbReference>
<dbReference type="InterPro" id="IPR025375">
    <property type="entry name" value="DUF4365"/>
</dbReference>
<keyword evidence="3" id="KW-1185">Reference proteome</keyword>
<evidence type="ECO:0000313" key="3">
    <source>
        <dbReference type="Proteomes" id="UP001385892"/>
    </source>
</evidence>
<reference evidence="2 3" key="1">
    <citation type="submission" date="2024-03" db="EMBL/GenBank/DDBJ databases">
        <title>Novel species of the genus Variovorax.</title>
        <authorList>
            <person name="Liu Q."/>
            <person name="Xin Y.-H."/>
        </authorList>
    </citation>
    <scope>NUCLEOTIDE SEQUENCE [LARGE SCALE GENOMIC DNA]</scope>
    <source>
        <strain evidence="2 3">KACC 18900</strain>
    </source>
</reference>
<dbReference type="Proteomes" id="UP001385892">
    <property type="component" value="Unassembled WGS sequence"/>
</dbReference>
<dbReference type="EMBL" id="JBBKZT010000017">
    <property type="protein sequence ID" value="MEJ8850738.1"/>
    <property type="molecule type" value="Genomic_DNA"/>
</dbReference>
<name>A0ABU8WT57_9BURK</name>
<comment type="caution">
    <text evidence="2">The sequence shown here is derived from an EMBL/GenBank/DDBJ whole genome shotgun (WGS) entry which is preliminary data.</text>
</comment>
<dbReference type="Gene3D" id="1.25.40.10">
    <property type="entry name" value="Tetratricopeptide repeat domain"/>
    <property type="match status" value="2"/>
</dbReference>
<evidence type="ECO:0000313" key="2">
    <source>
        <dbReference type="EMBL" id="MEJ8850738.1"/>
    </source>
</evidence>
<evidence type="ECO:0000259" key="1">
    <source>
        <dbReference type="Pfam" id="PF14280"/>
    </source>
</evidence>
<dbReference type="RefSeq" id="WP_340346175.1">
    <property type="nucleotide sequence ID" value="NZ_JBBKZT010000017.1"/>
</dbReference>
<sequence length="1317" mass="145151">MPDLGLPKTSDAQDIGANAVKCMHVNLPTNWRPPQSMEGTDDFGFDFHVQFVEDHQAKEVFRVQLKGTTDPKKNASGEYISIELSASTLRYYAGVAEPILLVLCDLSVDSNPKRCPAYYVWLREELLRVGIQAIPPDQKGVTLRVPTSNKLDDDADLREDVRRANALAEVGHALDVGIAKIGPNLNDSKRLALAQGVGGAVEGRSLAFVEALAAPPKGFWIEPPRGTIDWHLWSARKRLDSGQLTKARTELDAAASMLSDAAALAVAEYWLLRGRLATAEDDSSTATSAFKTAAETHSDPRFLSAWAESELRRRYHPDKDDDYSDVVATLPGDDPSILSVKARLLAASGKYDDAMRVVESFDGPDSLAARAVIETMFSKIENALAACESGLARSDAPDSTRHLFQILKARARFNLALQGTPVPNGDLVSPAGPKGIDASLLREAWTDIQVAVEIMDESNWSSNADFVVDIWIAAAAMLGIQREILPALVTAAAKRPHTESVQSACASLAAQCGEFETALAANSRLPDGSTKFLREIAFLHEKRAHTECVFAMELREKDFDPKHQLFADAIACAALSAAILVRSELVDHWSSLLDQLGLEAERAALDYRIAELTKPFDRGVALKKLEGKDQELAHPLPTTIRLLEAYDPHTSTDEAQRLLDVARRLLEKNRLFPALALRIASPMMVLNDWNGLVALGAEAEREFGSNSRIDALKAFALDHLGEAEAAKQILERLLDDGTADTFALNTYVNIVVRWGQDDKAITAVEKLLARSTDQRQQLECFQLLFKLVQKRDSSSPRLVDLAQRVGQLANQQNEIEEGVFLSMMMLATASGTAKLSSEHSEAISSRMQAFFKRFPESRVFKSVEVPHDVDGDELLTGLKRALGITEDRERFLSRAERLLQQGLLPLPYSWRPTHLLSNVHDLVYLWELTKKSGIDDRKYHLSMAGADWVAKPVEEVRKRTPLIDLVTFLLLRDLGLLDKVFEFFGKVAVAQSTIELLEELTQPLGGSLFPLVATSLQSDLRARSALLLQPRAEFQVANPPFSRDSHETKALAADARYQLYSDDASFRTWCLEGREAGICTLDVLYSLTAAKLITGEDAARKVAQLCRWRVGLQVTLNDQLALLPAELGTASNIEEGVGVLHAAQDFMAVANAIWDFRLDLNRTMRHVSEVARELVASAQIPEIVIGSFVGVWYVKAKLRKDAPHPARNMLPKLLLLTANIRPMQVLEAARLWMVFIDLFAFEVGDSFTESSVGALVRQVAEEAADSDALLNRQGIRGTLLHDRLRIGLAQSPASTEFDRSYATRRRLNAAAGTTGRP</sequence>
<feature type="domain" description="DUF4365" evidence="1">
    <location>
        <begin position="39"/>
        <end position="155"/>
    </location>
</feature>
<protein>
    <submittedName>
        <fullName evidence="2">DUF4365 domain-containing protein</fullName>
    </submittedName>
</protein>
<dbReference type="InterPro" id="IPR011990">
    <property type="entry name" value="TPR-like_helical_dom_sf"/>
</dbReference>
<gene>
    <name evidence="2" type="ORF">WKW82_29145</name>
</gene>
<dbReference type="SUPFAM" id="SSF48452">
    <property type="entry name" value="TPR-like"/>
    <property type="match status" value="1"/>
</dbReference>